<gene>
    <name evidence="3" type="ORF">QBC35DRAFT_509959</name>
</gene>
<evidence type="ECO:0000256" key="1">
    <source>
        <dbReference type="SAM" id="SignalP"/>
    </source>
</evidence>
<evidence type="ECO:0000313" key="3">
    <source>
        <dbReference type="EMBL" id="KAK4182452.1"/>
    </source>
</evidence>
<dbReference type="AlphaFoldDB" id="A0AAN7AE29"/>
<keyword evidence="4" id="KW-1185">Reference proteome</keyword>
<feature type="domain" description="Ecp2 effector protein-like" evidence="2">
    <location>
        <begin position="65"/>
        <end position="172"/>
    </location>
</feature>
<reference evidence="3" key="1">
    <citation type="journal article" date="2023" name="Mol. Phylogenet. Evol.">
        <title>Genome-scale phylogeny and comparative genomics of the fungal order Sordariales.</title>
        <authorList>
            <person name="Hensen N."/>
            <person name="Bonometti L."/>
            <person name="Westerberg I."/>
            <person name="Brannstrom I.O."/>
            <person name="Guillou S."/>
            <person name="Cros-Aarteil S."/>
            <person name="Calhoun S."/>
            <person name="Haridas S."/>
            <person name="Kuo A."/>
            <person name="Mondo S."/>
            <person name="Pangilinan J."/>
            <person name="Riley R."/>
            <person name="LaButti K."/>
            <person name="Andreopoulos B."/>
            <person name="Lipzen A."/>
            <person name="Chen C."/>
            <person name="Yan M."/>
            <person name="Daum C."/>
            <person name="Ng V."/>
            <person name="Clum A."/>
            <person name="Steindorff A."/>
            <person name="Ohm R.A."/>
            <person name="Martin F."/>
            <person name="Silar P."/>
            <person name="Natvig D.O."/>
            <person name="Lalanne C."/>
            <person name="Gautier V."/>
            <person name="Ament-Velasquez S.L."/>
            <person name="Kruys A."/>
            <person name="Hutchinson M.I."/>
            <person name="Powell A.J."/>
            <person name="Barry K."/>
            <person name="Miller A.N."/>
            <person name="Grigoriev I.V."/>
            <person name="Debuchy R."/>
            <person name="Gladieux P."/>
            <person name="Hiltunen Thoren M."/>
            <person name="Johannesson H."/>
        </authorList>
    </citation>
    <scope>NUCLEOTIDE SEQUENCE</scope>
    <source>
        <strain evidence="3">PSN309</strain>
    </source>
</reference>
<comment type="caution">
    <text evidence="3">The sequence shown here is derived from an EMBL/GenBank/DDBJ whole genome shotgun (WGS) entry which is preliminary data.</text>
</comment>
<accession>A0AAN7AE29</accession>
<feature type="chain" id="PRO_5042885239" description="Ecp2 effector protein-like domain-containing protein" evidence="1">
    <location>
        <begin position="20"/>
        <end position="190"/>
    </location>
</feature>
<protein>
    <recommendedName>
        <fullName evidence="2">Ecp2 effector protein-like domain-containing protein</fullName>
    </recommendedName>
</protein>
<name>A0AAN7AE29_9PEZI</name>
<sequence length="190" mass="20614">MKQTTLFNLVFAGVGLVSAAPTTAANLPSEEPSIISLREASSSDHPAAAILQKRATHTPGGRNDYCGEAVPVYNTNPNSPLAVDCRNIPLTSSPANISGFWTISKQESEGFKWITLGQSGTCAFRVRLMDGYGQTARRFWFGTNDLRFYVNSHTYTNVDSVGRVQVQSGVYCSDGTDGGFVYLDWGVFKV</sequence>
<proteinExistence type="predicted"/>
<keyword evidence="1" id="KW-0732">Signal</keyword>
<reference evidence="3" key="2">
    <citation type="submission" date="2023-05" db="EMBL/GenBank/DDBJ databases">
        <authorList>
            <consortium name="Lawrence Berkeley National Laboratory"/>
            <person name="Steindorff A."/>
            <person name="Hensen N."/>
            <person name="Bonometti L."/>
            <person name="Westerberg I."/>
            <person name="Brannstrom I.O."/>
            <person name="Guillou S."/>
            <person name="Cros-Aarteil S."/>
            <person name="Calhoun S."/>
            <person name="Haridas S."/>
            <person name="Kuo A."/>
            <person name="Mondo S."/>
            <person name="Pangilinan J."/>
            <person name="Riley R."/>
            <person name="Labutti K."/>
            <person name="Andreopoulos B."/>
            <person name="Lipzen A."/>
            <person name="Chen C."/>
            <person name="Yanf M."/>
            <person name="Daum C."/>
            <person name="Ng V."/>
            <person name="Clum A."/>
            <person name="Ohm R."/>
            <person name="Martin F."/>
            <person name="Silar P."/>
            <person name="Natvig D."/>
            <person name="Lalanne C."/>
            <person name="Gautier V."/>
            <person name="Ament-Velasquez S.L."/>
            <person name="Kruys A."/>
            <person name="Hutchinson M.I."/>
            <person name="Powell A.J."/>
            <person name="Barry K."/>
            <person name="Miller A.N."/>
            <person name="Grigoriev I.V."/>
            <person name="Debuchy R."/>
            <person name="Gladieux P."/>
            <person name="Thoren M.H."/>
            <person name="Johannesson H."/>
        </authorList>
    </citation>
    <scope>NUCLEOTIDE SEQUENCE</scope>
    <source>
        <strain evidence="3">PSN309</strain>
    </source>
</reference>
<dbReference type="Proteomes" id="UP001302126">
    <property type="component" value="Unassembled WGS sequence"/>
</dbReference>
<feature type="signal peptide" evidence="1">
    <location>
        <begin position="1"/>
        <end position="19"/>
    </location>
</feature>
<dbReference type="EMBL" id="MU864658">
    <property type="protein sequence ID" value="KAK4182452.1"/>
    <property type="molecule type" value="Genomic_DNA"/>
</dbReference>
<organism evidence="3 4">
    <name type="scientific">Podospora australis</name>
    <dbReference type="NCBI Taxonomy" id="1536484"/>
    <lineage>
        <taxon>Eukaryota</taxon>
        <taxon>Fungi</taxon>
        <taxon>Dikarya</taxon>
        <taxon>Ascomycota</taxon>
        <taxon>Pezizomycotina</taxon>
        <taxon>Sordariomycetes</taxon>
        <taxon>Sordariomycetidae</taxon>
        <taxon>Sordariales</taxon>
        <taxon>Podosporaceae</taxon>
        <taxon>Podospora</taxon>
    </lineage>
</organism>
<evidence type="ECO:0000259" key="2">
    <source>
        <dbReference type="Pfam" id="PF14856"/>
    </source>
</evidence>
<dbReference type="Pfam" id="PF14856">
    <property type="entry name" value="Hce2"/>
    <property type="match status" value="1"/>
</dbReference>
<evidence type="ECO:0000313" key="4">
    <source>
        <dbReference type="Proteomes" id="UP001302126"/>
    </source>
</evidence>
<dbReference type="InterPro" id="IPR029226">
    <property type="entry name" value="Ecp2-like"/>
</dbReference>